<sequence length="278" mass="31887">MKVPILIASLNINSFFLGYSICRSPKIKFSDKRHKKGACKPLAMPSLLRPPPMPKNFKSKKKNDTDDEESSDPWDMSENARRMLAGEPPKDGKVEKYTYLSIPFTSKDMKGAHMLLSSTEHPPAYLILTFTSSLKERSSKRYDFPDFKGRRWFFLNIELDDVVLCEIEGEGRTGPSFSIRQLTFVRRETPEEIAEREAKEKLHPGSTGNEALSTVLQSSRDFNYDLVKEKRKMAEKFGKMLKQEDQMLLMMASIIRRIRSYHSTDSSDSSDSSDSYDL</sequence>
<dbReference type="Proteomes" id="UP001057375">
    <property type="component" value="Unassembled WGS sequence"/>
</dbReference>
<name>A0ABQ5KTG5_9EUKA</name>
<evidence type="ECO:0000313" key="3">
    <source>
        <dbReference type="Proteomes" id="UP001057375"/>
    </source>
</evidence>
<evidence type="ECO:0000313" key="2">
    <source>
        <dbReference type="EMBL" id="GKT35762.1"/>
    </source>
</evidence>
<comment type="caution">
    <text evidence="2">The sequence shown here is derived from an EMBL/GenBank/DDBJ whole genome shotgun (WGS) entry which is preliminary data.</text>
</comment>
<accession>A0ABQ5KTG5</accession>
<organism evidence="2 3">
    <name type="scientific">Aduncisulcus paluster</name>
    <dbReference type="NCBI Taxonomy" id="2918883"/>
    <lineage>
        <taxon>Eukaryota</taxon>
        <taxon>Metamonada</taxon>
        <taxon>Carpediemonas-like organisms</taxon>
        <taxon>Aduncisulcus</taxon>
    </lineage>
</organism>
<evidence type="ECO:0000256" key="1">
    <source>
        <dbReference type="SAM" id="MobiDB-lite"/>
    </source>
</evidence>
<protein>
    <submittedName>
        <fullName evidence="2">Uncharacterized protein</fullName>
    </submittedName>
</protein>
<gene>
    <name evidence="2" type="ORF">ADUPG1_008853</name>
</gene>
<proteinExistence type="predicted"/>
<keyword evidence="3" id="KW-1185">Reference proteome</keyword>
<dbReference type="EMBL" id="BQXS01011061">
    <property type="protein sequence ID" value="GKT35762.1"/>
    <property type="molecule type" value="Genomic_DNA"/>
</dbReference>
<feature type="region of interest" description="Disordered" evidence="1">
    <location>
        <begin position="40"/>
        <end position="79"/>
    </location>
</feature>
<reference evidence="2" key="1">
    <citation type="submission" date="2022-03" db="EMBL/GenBank/DDBJ databases">
        <title>Draft genome sequence of Aduncisulcus paluster, a free-living microaerophilic Fornicata.</title>
        <authorList>
            <person name="Yuyama I."/>
            <person name="Kume K."/>
            <person name="Tamura T."/>
            <person name="Inagaki Y."/>
            <person name="Hashimoto T."/>
        </authorList>
    </citation>
    <scope>NUCLEOTIDE SEQUENCE</scope>
    <source>
        <strain evidence="2">NY0171</strain>
    </source>
</reference>